<comment type="caution">
    <text evidence="2">The sequence shown here is derived from an EMBL/GenBank/DDBJ whole genome shotgun (WGS) entry which is preliminary data.</text>
</comment>
<feature type="signal peptide" evidence="1">
    <location>
        <begin position="1"/>
        <end position="25"/>
    </location>
</feature>
<reference evidence="2 3" key="1">
    <citation type="submission" date="2023-07" db="EMBL/GenBank/DDBJ databases">
        <title>Sorghum-associated microbial communities from plants grown in Nebraska, USA.</title>
        <authorList>
            <person name="Schachtman D."/>
        </authorList>
    </citation>
    <scope>NUCLEOTIDE SEQUENCE [LARGE SCALE GENOMIC DNA]</scope>
    <source>
        <strain evidence="2 3">BE124</strain>
    </source>
</reference>
<accession>A0ABU1S391</accession>
<feature type="chain" id="PRO_5046392451" description="Sporulation related domain-containing protein" evidence="1">
    <location>
        <begin position="26"/>
        <end position="129"/>
    </location>
</feature>
<proteinExistence type="predicted"/>
<dbReference type="RefSeq" id="WP_310006838.1">
    <property type="nucleotide sequence ID" value="NZ_JAVDTX010000004.1"/>
</dbReference>
<organism evidence="2 3">
    <name type="scientific">Flavobacterium granuli</name>
    <dbReference type="NCBI Taxonomy" id="280093"/>
    <lineage>
        <taxon>Bacteria</taxon>
        <taxon>Pseudomonadati</taxon>
        <taxon>Bacteroidota</taxon>
        <taxon>Flavobacteriia</taxon>
        <taxon>Flavobacteriales</taxon>
        <taxon>Flavobacteriaceae</taxon>
        <taxon>Flavobacterium</taxon>
    </lineage>
</organism>
<sequence length="129" mass="15291">MRFLRNIKALLLFILFFTITNRTTAQNSNLSINQDPKFEQLLNEKRKSNSNLSYSDRYKIQIFNGASDGAKKTLNEFRQEFKNLDGTIIFNTPNYKVWVGNFRTRMEAERNLVDIEKKYKNVFLIKPNK</sequence>
<evidence type="ECO:0000256" key="1">
    <source>
        <dbReference type="SAM" id="SignalP"/>
    </source>
</evidence>
<keyword evidence="3" id="KW-1185">Reference proteome</keyword>
<gene>
    <name evidence="2" type="ORF">J2W95_002206</name>
</gene>
<protein>
    <recommendedName>
        <fullName evidence="4">Sporulation related domain-containing protein</fullName>
    </recommendedName>
</protein>
<dbReference type="EMBL" id="JAVDTX010000004">
    <property type="protein sequence ID" value="MDR6845499.1"/>
    <property type="molecule type" value="Genomic_DNA"/>
</dbReference>
<keyword evidence="1" id="KW-0732">Signal</keyword>
<dbReference type="Proteomes" id="UP001261871">
    <property type="component" value="Unassembled WGS sequence"/>
</dbReference>
<evidence type="ECO:0008006" key="4">
    <source>
        <dbReference type="Google" id="ProtNLM"/>
    </source>
</evidence>
<name>A0ABU1S391_9FLAO</name>
<evidence type="ECO:0000313" key="3">
    <source>
        <dbReference type="Proteomes" id="UP001261871"/>
    </source>
</evidence>
<evidence type="ECO:0000313" key="2">
    <source>
        <dbReference type="EMBL" id="MDR6845499.1"/>
    </source>
</evidence>